<dbReference type="InterPro" id="IPR008030">
    <property type="entry name" value="NmrA-like"/>
</dbReference>
<dbReference type="Gene3D" id="3.90.25.10">
    <property type="entry name" value="UDP-galactose 4-epimerase, domain 1"/>
    <property type="match status" value="1"/>
</dbReference>
<proteinExistence type="predicted"/>
<reference evidence="4 5" key="1">
    <citation type="journal article" date="2020" name="BMC Genomics">
        <title>Correction to: Identification and distribution of gene clusters required for synthesis of sphingolipid metabolism inhibitors in diverse species of the filamentous fungus Fusarium.</title>
        <authorList>
            <person name="Kim H.S."/>
            <person name="Lohmar J.M."/>
            <person name="Busman M."/>
            <person name="Brown D.W."/>
            <person name="Naumann T.A."/>
            <person name="Divon H.H."/>
            <person name="Lysoe E."/>
            <person name="Uhlig S."/>
            <person name="Proctor R.H."/>
        </authorList>
    </citation>
    <scope>NUCLEOTIDE SEQUENCE [LARGE SCALE GENOMIC DNA]</scope>
    <source>
        <strain evidence="4 5">NRRL 25214</strain>
    </source>
</reference>
<organism evidence="4 5">
    <name type="scientific">Fusarium anthophilum</name>
    <dbReference type="NCBI Taxonomy" id="48485"/>
    <lineage>
        <taxon>Eukaryota</taxon>
        <taxon>Fungi</taxon>
        <taxon>Dikarya</taxon>
        <taxon>Ascomycota</taxon>
        <taxon>Pezizomycotina</taxon>
        <taxon>Sordariomycetes</taxon>
        <taxon>Hypocreomycetidae</taxon>
        <taxon>Hypocreales</taxon>
        <taxon>Nectriaceae</taxon>
        <taxon>Fusarium</taxon>
        <taxon>Fusarium fujikuroi species complex</taxon>
    </lineage>
</organism>
<gene>
    <name evidence="4" type="ORF">FANTH_7621</name>
</gene>
<protein>
    <recommendedName>
        <fullName evidence="3">NmrA-like domain-containing protein</fullName>
    </recommendedName>
</protein>
<feature type="domain" description="NmrA-like" evidence="3">
    <location>
        <begin position="7"/>
        <end position="240"/>
    </location>
</feature>
<dbReference type="GO" id="GO:0016491">
    <property type="term" value="F:oxidoreductase activity"/>
    <property type="evidence" value="ECO:0007669"/>
    <property type="project" value="UniProtKB-KW"/>
</dbReference>
<evidence type="ECO:0000259" key="3">
    <source>
        <dbReference type="Pfam" id="PF05368"/>
    </source>
</evidence>
<evidence type="ECO:0000313" key="5">
    <source>
        <dbReference type="Proteomes" id="UP000573603"/>
    </source>
</evidence>
<accession>A0A8H4ZDD9</accession>
<keyword evidence="2" id="KW-0560">Oxidoreductase</keyword>
<name>A0A8H4ZDD9_9HYPO</name>
<keyword evidence="1" id="KW-0521">NADP</keyword>
<dbReference type="CDD" id="cd05259">
    <property type="entry name" value="PCBER_SDR_a"/>
    <property type="match status" value="1"/>
</dbReference>
<dbReference type="Gene3D" id="3.40.50.720">
    <property type="entry name" value="NAD(P)-binding Rossmann-like Domain"/>
    <property type="match status" value="1"/>
</dbReference>
<keyword evidence="5" id="KW-1185">Reference proteome</keyword>
<evidence type="ECO:0000313" key="4">
    <source>
        <dbReference type="EMBL" id="KAF5244797.1"/>
    </source>
</evidence>
<dbReference type="InterPro" id="IPR045312">
    <property type="entry name" value="PCBER-like"/>
</dbReference>
<dbReference type="SUPFAM" id="SSF51735">
    <property type="entry name" value="NAD(P)-binding Rossmann-fold domains"/>
    <property type="match status" value="1"/>
</dbReference>
<dbReference type="PANTHER" id="PTHR47706:SF10">
    <property type="entry name" value="NMRA-LIKE DOMAIN-CONTAINING PROTEIN"/>
    <property type="match status" value="1"/>
</dbReference>
<dbReference type="EMBL" id="JABEVY010000171">
    <property type="protein sequence ID" value="KAF5244797.1"/>
    <property type="molecule type" value="Genomic_DNA"/>
</dbReference>
<dbReference type="InterPro" id="IPR036291">
    <property type="entry name" value="NAD(P)-bd_dom_sf"/>
</dbReference>
<dbReference type="PANTHER" id="PTHR47706">
    <property type="entry name" value="NMRA-LIKE FAMILY PROTEIN"/>
    <property type="match status" value="1"/>
</dbReference>
<evidence type="ECO:0000256" key="1">
    <source>
        <dbReference type="ARBA" id="ARBA00022857"/>
    </source>
</evidence>
<dbReference type="AlphaFoldDB" id="A0A8H4ZDD9"/>
<dbReference type="InterPro" id="IPR051609">
    <property type="entry name" value="NmrA/Isoflavone_reductase-like"/>
</dbReference>
<sequence>MPAIINVAVAGASGNIGEPIVKALLAAGFHVTALARESSSATFPPGVDVKRVDYDSVESLESALQGQDAVVSAVTPTLLSKQVQIIDAAIAAGVQRFIPSEYGINTRTVDHPGLKTMVAPKIQIVDYLIEKSKGTPSFSWTGLATGLFFDWGLSFGLIGFDKSTKSVRIVDSGNERFFTTNVPFIGKAVAAVLTHPEETANKYLTIASFTTTQNEVLELIERETGEKWTKTLVTPAELNKTGYEKLSKGEFMAVADFLLAFNFGDGGNHAVEPKDLANNLLEIGLEELAVAVKAWVGL</sequence>
<evidence type="ECO:0000256" key="2">
    <source>
        <dbReference type="ARBA" id="ARBA00023002"/>
    </source>
</evidence>
<dbReference type="Pfam" id="PF05368">
    <property type="entry name" value="NmrA"/>
    <property type="match status" value="1"/>
</dbReference>
<dbReference type="Proteomes" id="UP000573603">
    <property type="component" value="Unassembled WGS sequence"/>
</dbReference>
<comment type="caution">
    <text evidence="4">The sequence shown here is derived from an EMBL/GenBank/DDBJ whole genome shotgun (WGS) entry which is preliminary data.</text>
</comment>